<feature type="non-terminal residue" evidence="2">
    <location>
        <position position="1"/>
    </location>
</feature>
<evidence type="ECO:0000259" key="1">
    <source>
        <dbReference type="Pfam" id="PF10816"/>
    </source>
</evidence>
<evidence type="ECO:0000313" key="2">
    <source>
        <dbReference type="EMBL" id="PZN82763.1"/>
    </source>
</evidence>
<dbReference type="Proteomes" id="UP000249396">
    <property type="component" value="Unassembled WGS sequence"/>
</dbReference>
<gene>
    <name evidence="2" type="ORF">DM484_05745</name>
</gene>
<organism evidence="2 3">
    <name type="scientific">Candidatus Methylumidiphilus alinenensis</name>
    <dbReference type="NCBI Taxonomy" id="2202197"/>
    <lineage>
        <taxon>Bacteria</taxon>
        <taxon>Pseudomonadati</taxon>
        <taxon>Pseudomonadota</taxon>
        <taxon>Gammaproteobacteria</taxon>
        <taxon>Methylococcales</taxon>
        <taxon>Candidatus Methylumidiphilus</taxon>
    </lineage>
</organism>
<accession>A0A2W4RI63</accession>
<dbReference type="EMBL" id="QJPH01000203">
    <property type="protein sequence ID" value="PZN82763.1"/>
    <property type="molecule type" value="Genomic_DNA"/>
</dbReference>
<dbReference type="Pfam" id="PF10816">
    <property type="entry name" value="DUF2760"/>
    <property type="match status" value="1"/>
</dbReference>
<name>A0A2W4RI63_9GAMM</name>
<sequence length="149" mass="16411">KVAIPETKPEPLRVKPETVVIKEYTPDAALQLLGLLQKEARFIDFAQEDVSQYSDADIGAAARVVHEGCRKVLRQHFVLDPVRTEPEGKRITLPKGFDAGSIRITGNIIGTAPFTGTLVHRGWRATEIKLPKITEGHNVKIVAPAEVEL</sequence>
<feature type="domain" description="DUF2760" evidence="1">
    <location>
        <begin position="26"/>
        <end position="148"/>
    </location>
</feature>
<dbReference type="InterPro" id="IPR021212">
    <property type="entry name" value="DUF2760"/>
</dbReference>
<evidence type="ECO:0000313" key="3">
    <source>
        <dbReference type="Proteomes" id="UP000249396"/>
    </source>
</evidence>
<protein>
    <submittedName>
        <fullName evidence="2">DUF2760 domain-containing protein</fullName>
    </submittedName>
</protein>
<dbReference type="AlphaFoldDB" id="A0A2W4RI63"/>
<proteinExistence type="predicted"/>
<comment type="caution">
    <text evidence="2">The sequence shown here is derived from an EMBL/GenBank/DDBJ whole genome shotgun (WGS) entry which is preliminary data.</text>
</comment>
<reference evidence="2 3" key="1">
    <citation type="journal article" date="2018" name="Aquat. Microb. Ecol.">
        <title>Gammaproteobacterial methanotrophs dominate.</title>
        <authorList>
            <person name="Rissanen A.J."/>
            <person name="Saarenheimo J."/>
            <person name="Tiirola M."/>
            <person name="Peura S."/>
            <person name="Aalto S.L."/>
            <person name="Karvinen A."/>
            <person name="Nykanen H."/>
        </authorList>
    </citation>
    <scope>NUCLEOTIDE SEQUENCE [LARGE SCALE GENOMIC DNA]</scope>
    <source>
        <strain evidence="2">AMbin10</strain>
    </source>
</reference>